<accession>A0A8T0ULA8</accession>
<proteinExistence type="predicted"/>
<feature type="domain" description="Leucine-rich repeat-containing N-terminal plant-type" evidence="4">
    <location>
        <begin position="30"/>
        <end position="68"/>
    </location>
</feature>
<sequence>MSCYFPPGTMLWVLCVLQFMFHMAGGCAIEERIALMRIRSSLVEANSEVPASWGRSDDCCFWERVRCNNSTRVSGLNLDSVYQTCVLTGGPCWNLNLTIFSSFHELQKLDLSWNSALLQNFDGLEGLTKLRYLDLSGNSLVENNILESLGKLASLEVINFKATSLNGALQNIAFRNLKNLRELHLGSNWLNGSIPASLFELPRLQYLHLSENLLQGHIPDQIYLAHNVICNYLICPTTFQGACPTGCLQMKHLCSIWVLHITR</sequence>
<dbReference type="EMBL" id="CM029042">
    <property type="protein sequence ID" value="KAG2621876.1"/>
    <property type="molecule type" value="Genomic_DNA"/>
</dbReference>
<organism evidence="5 6">
    <name type="scientific">Panicum virgatum</name>
    <name type="common">Blackwell switchgrass</name>
    <dbReference type="NCBI Taxonomy" id="38727"/>
    <lineage>
        <taxon>Eukaryota</taxon>
        <taxon>Viridiplantae</taxon>
        <taxon>Streptophyta</taxon>
        <taxon>Embryophyta</taxon>
        <taxon>Tracheophyta</taxon>
        <taxon>Spermatophyta</taxon>
        <taxon>Magnoliopsida</taxon>
        <taxon>Liliopsida</taxon>
        <taxon>Poales</taxon>
        <taxon>Poaceae</taxon>
        <taxon>PACMAD clade</taxon>
        <taxon>Panicoideae</taxon>
        <taxon>Panicodae</taxon>
        <taxon>Paniceae</taxon>
        <taxon>Panicinae</taxon>
        <taxon>Panicum</taxon>
        <taxon>Panicum sect. Hiantes</taxon>
    </lineage>
</organism>
<dbReference type="Proteomes" id="UP000823388">
    <property type="component" value="Chromosome 3N"/>
</dbReference>
<dbReference type="Pfam" id="PF13855">
    <property type="entry name" value="LRR_8"/>
    <property type="match status" value="1"/>
</dbReference>
<dbReference type="InterPro" id="IPR001611">
    <property type="entry name" value="Leu-rich_rpt"/>
</dbReference>
<dbReference type="PANTHER" id="PTHR48065">
    <property type="entry name" value="OS10G0469600 PROTEIN"/>
    <property type="match status" value="1"/>
</dbReference>
<dbReference type="PROSITE" id="PS51450">
    <property type="entry name" value="LRR"/>
    <property type="match status" value="1"/>
</dbReference>
<dbReference type="AlphaFoldDB" id="A0A8T0ULA8"/>
<feature type="chain" id="PRO_5035908078" description="Leucine-rich repeat-containing N-terminal plant-type domain-containing protein" evidence="3">
    <location>
        <begin position="27"/>
        <end position="263"/>
    </location>
</feature>
<keyword evidence="6" id="KW-1185">Reference proteome</keyword>
<gene>
    <name evidence="5" type="ORF">PVAP13_3NG301603</name>
</gene>
<dbReference type="SUPFAM" id="SSF52058">
    <property type="entry name" value="L domain-like"/>
    <property type="match status" value="1"/>
</dbReference>
<keyword evidence="1" id="KW-0433">Leucine-rich repeat</keyword>
<keyword evidence="3" id="KW-0732">Signal</keyword>
<dbReference type="InterPro" id="IPR013210">
    <property type="entry name" value="LRR_N_plant-typ"/>
</dbReference>
<keyword evidence="2" id="KW-0677">Repeat</keyword>
<dbReference type="PANTHER" id="PTHR48065:SF75">
    <property type="entry name" value="LEUCINE-RICH REPEAT-CONTAINING N-TERMINAL PLANT-TYPE DOMAIN-CONTAINING PROTEIN"/>
    <property type="match status" value="1"/>
</dbReference>
<reference evidence="5 6" key="1">
    <citation type="submission" date="2020-05" db="EMBL/GenBank/DDBJ databases">
        <title>WGS assembly of Panicum virgatum.</title>
        <authorList>
            <person name="Lovell J.T."/>
            <person name="Jenkins J."/>
            <person name="Shu S."/>
            <person name="Juenger T.E."/>
            <person name="Schmutz J."/>
        </authorList>
    </citation>
    <scope>NUCLEOTIDE SEQUENCE [LARGE SCALE GENOMIC DNA]</scope>
    <source>
        <strain evidence="6">cv. AP13</strain>
    </source>
</reference>
<name>A0A8T0ULA8_PANVG</name>
<dbReference type="Pfam" id="PF08263">
    <property type="entry name" value="LRRNT_2"/>
    <property type="match status" value="1"/>
</dbReference>
<evidence type="ECO:0000313" key="5">
    <source>
        <dbReference type="EMBL" id="KAG2621876.1"/>
    </source>
</evidence>
<feature type="signal peptide" evidence="3">
    <location>
        <begin position="1"/>
        <end position="26"/>
    </location>
</feature>
<evidence type="ECO:0000313" key="6">
    <source>
        <dbReference type="Proteomes" id="UP000823388"/>
    </source>
</evidence>
<evidence type="ECO:0000256" key="2">
    <source>
        <dbReference type="ARBA" id="ARBA00022737"/>
    </source>
</evidence>
<dbReference type="Gene3D" id="3.80.10.10">
    <property type="entry name" value="Ribonuclease Inhibitor"/>
    <property type="match status" value="1"/>
</dbReference>
<evidence type="ECO:0000256" key="1">
    <source>
        <dbReference type="ARBA" id="ARBA00022614"/>
    </source>
</evidence>
<evidence type="ECO:0000256" key="3">
    <source>
        <dbReference type="SAM" id="SignalP"/>
    </source>
</evidence>
<evidence type="ECO:0000259" key="4">
    <source>
        <dbReference type="Pfam" id="PF08263"/>
    </source>
</evidence>
<comment type="caution">
    <text evidence="5">The sequence shown here is derived from an EMBL/GenBank/DDBJ whole genome shotgun (WGS) entry which is preliminary data.</text>
</comment>
<dbReference type="InterPro" id="IPR032675">
    <property type="entry name" value="LRR_dom_sf"/>
</dbReference>
<protein>
    <recommendedName>
        <fullName evidence="4">Leucine-rich repeat-containing N-terminal plant-type domain-containing protein</fullName>
    </recommendedName>
</protein>
<dbReference type="Pfam" id="PF00560">
    <property type="entry name" value="LRR_1"/>
    <property type="match status" value="1"/>
</dbReference>